<dbReference type="Proteomes" id="UP000823405">
    <property type="component" value="Unassembled WGS sequence"/>
</dbReference>
<keyword evidence="4" id="KW-1185">Reference proteome</keyword>
<name>A0A9P6QVR0_9FUNG</name>
<reference evidence="3" key="1">
    <citation type="journal article" date="2020" name="Fungal Divers.">
        <title>Resolving the Mortierellaceae phylogeny through synthesis of multi-gene phylogenetics and phylogenomics.</title>
        <authorList>
            <person name="Vandepol N."/>
            <person name="Liber J."/>
            <person name="Desiro A."/>
            <person name="Na H."/>
            <person name="Kennedy M."/>
            <person name="Barry K."/>
            <person name="Grigoriev I.V."/>
            <person name="Miller A.N."/>
            <person name="O'Donnell K."/>
            <person name="Stajich J.E."/>
            <person name="Bonito G."/>
        </authorList>
    </citation>
    <scope>NUCLEOTIDE SEQUENCE</scope>
    <source>
        <strain evidence="3">NVP60</strain>
    </source>
</reference>
<sequence length="395" mass="44621">MESQQTHDSPSSTVLEALRTMNEFASIPPDSSGYVKQAAADAASTRFLGFERTPLNILFGKTIIVAFFAQFVLFYTIWWLSPSFTKNRRGLAWVLTLCSACWILFNTTFELGYLRTPLWSYLGWEQSGGVGLDGATTAAGNIFSYWLPSFHAWVLHLGADSQTTLVQDMTLENLLSALSSAESVKILLFDQSTITALAGKYLRWLVSLPIFSLAPLNPPVTMSKTAPYFLGGGGRLLISVENFPRETEHLKVKEWEPGGYMYPNLREDFWFPTSFILVRIFYVGLLLHETAFNYPGPTGAVGVYFLAFLMHIFWINKYFKGLRRRTHRAQKELQEKEQVHQQQLLVEDNTDVKDTRDARNRRDEGAATTSTSTLAASAMTNGTFQLRVKKTRNRS</sequence>
<keyword evidence="2" id="KW-1133">Transmembrane helix</keyword>
<gene>
    <name evidence="3" type="ORF">BGZ97_004496</name>
</gene>
<accession>A0A9P6QVR0</accession>
<comment type="caution">
    <text evidence="3">The sequence shown here is derived from an EMBL/GenBank/DDBJ whole genome shotgun (WGS) entry which is preliminary data.</text>
</comment>
<organism evidence="3 4">
    <name type="scientific">Linnemannia gamsii</name>
    <dbReference type="NCBI Taxonomy" id="64522"/>
    <lineage>
        <taxon>Eukaryota</taxon>
        <taxon>Fungi</taxon>
        <taxon>Fungi incertae sedis</taxon>
        <taxon>Mucoromycota</taxon>
        <taxon>Mortierellomycotina</taxon>
        <taxon>Mortierellomycetes</taxon>
        <taxon>Mortierellales</taxon>
        <taxon>Mortierellaceae</taxon>
        <taxon>Linnemannia</taxon>
    </lineage>
</organism>
<feature type="transmembrane region" description="Helical" evidence="2">
    <location>
        <begin position="90"/>
        <end position="109"/>
    </location>
</feature>
<evidence type="ECO:0000256" key="2">
    <source>
        <dbReference type="SAM" id="Phobius"/>
    </source>
</evidence>
<evidence type="ECO:0000256" key="1">
    <source>
        <dbReference type="SAM" id="MobiDB-lite"/>
    </source>
</evidence>
<keyword evidence="2" id="KW-0812">Transmembrane</keyword>
<protein>
    <submittedName>
        <fullName evidence="3">Uncharacterized protein</fullName>
    </submittedName>
</protein>
<proteinExistence type="predicted"/>
<evidence type="ECO:0000313" key="3">
    <source>
        <dbReference type="EMBL" id="KAG0296585.1"/>
    </source>
</evidence>
<dbReference type="OrthoDB" id="341353at2759"/>
<dbReference type="EMBL" id="JAAAIN010002129">
    <property type="protein sequence ID" value="KAG0296585.1"/>
    <property type="molecule type" value="Genomic_DNA"/>
</dbReference>
<feature type="compositionally biased region" description="Basic and acidic residues" evidence="1">
    <location>
        <begin position="350"/>
        <end position="365"/>
    </location>
</feature>
<feature type="transmembrane region" description="Helical" evidence="2">
    <location>
        <begin position="299"/>
        <end position="319"/>
    </location>
</feature>
<keyword evidence="2" id="KW-0472">Membrane</keyword>
<dbReference type="AlphaFoldDB" id="A0A9P6QVR0"/>
<evidence type="ECO:0000313" key="4">
    <source>
        <dbReference type="Proteomes" id="UP000823405"/>
    </source>
</evidence>
<feature type="transmembrane region" description="Helical" evidence="2">
    <location>
        <begin position="55"/>
        <end position="78"/>
    </location>
</feature>
<feature type="transmembrane region" description="Helical" evidence="2">
    <location>
        <begin position="269"/>
        <end position="287"/>
    </location>
</feature>
<feature type="region of interest" description="Disordered" evidence="1">
    <location>
        <begin position="348"/>
        <end position="372"/>
    </location>
</feature>